<keyword evidence="2" id="KW-1185">Reference proteome</keyword>
<organism evidence="1 2">
    <name type="scientific">Thelohanellus kitauei</name>
    <name type="common">Myxosporean</name>
    <dbReference type="NCBI Taxonomy" id="669202"/>
    <lineage>
        <taxon>Eukaryota</taxon>
        <taxon>Metazoa</taxon>
        <taxon>Cnidaria</taxon>
        <taxon>Myxozoa</taxon>
        <taxon>Myxosporea</taxon>
        <taxon>Bivalvulida</taxon>
        <taxon>Platysporina</taxon>
        <taxon>Myxobolidae</taxon>
        <taxon>Thelohanellus</taxon>
    </lineage>
</organism>
<dbReference type="AlphaFoldDB" id="A0A0C2MB09"/>
<reference evidence="1 2" key="1">
    <citation type="journal article" date="2014" name="Genome Biol. Evol.">
        <title>The genome of the myxosporean Thelohanellus kitauei shows adaptations to nutrient acquisition within its fish host.</title>
        <authorList>
            <person name="Yang Y."/>
            <person name="Xiong J."/>
            <person name="Zhou Z."/>
            <person name="Huo F."/>
            <person name="Miao W."/>
            <person name="Ran C."/>
            <person name="Liu Y."/>
            <person name="Zhang J."/>
            <person name="Feng J."/>
            <person name="Wang M."/>
            <person name="Wang M."/>
            <person name="Wang L."/>
            <person name="Yao B."/>
        </authorList>
    </citation>
    <scope>NUCLEOTIDE SEQUENCE [LARGE SCALE GENOMIC DNA]</scope>
    <source>
        <strain evidence="1">Wuqing</strain>
    </source>
</reference>
<dbReference type="EMBL" id="JWZT01004424">
    <property type="protein sequence ID" value="KII64151.1"/>
    <property type="molecule type" value="Genomic_DNA"/>
</dbReference>
<gene>
    <name evidence="1" type="ORF">RF11_02822</name>
</gene>
<comment type="caution">
    <text evidence="1">The sequence shown here is derived from an EMBL/GenBank/DDBJ whole genome shotgun (WGS) entry which is preliminary data.</text>
</comment>
<name>A0A0C2MB09_THEKT</name>
<protein>
    <submittedName>
        <fullName evidence="1">Uncharacterized protein</fullName>
    </submittedName>
</protein>
<accession>A0A0C2MB09</accession>
<dbReference type="Proteomes" id="UP000031668">
    <property type="component" value="Unassembled WGS sequence"/>
</dbReference>
<evidence type="ECO:0000313" key="1">
    <source>
        <dbReference type="EMBL" id="KII64151.1"/>
    </source>
</evidence>
<sequence>MVTFQSRVNPKKISEEAIEELKCLCNKVAIGDLTTQMVWIADFIKRVILHHAPPKATAVNQRQSTTLEKFTIKHSKDEYKVDKNDDSSDNDAEQTIFEHFNKNS</sequence>
<proteinExistence type="predicted"/>
<evidence type="ECO:0000313" key="2">
    <source>
        <dbReference type="Proteomes" id="UP000031668"/>
    </source>
</evidence>